<accession>A0ACB9LQ28</accession>
<organism evidence="1 2">
    <name type="scientific">Bauhinia variegata</name>
    <name type="common">Purple orchid tree</name>
    <name type="synonym">Phanera variegata</name>
    <dbReference type="NCBI Taxonomy" id="167791"/>
    <lineage>
        <taxon>Eukaryota</taxon>
        <taxon>Viridiplantae</taxon>
        <taxon>Streptophyta</taxon>
        <taxon>Embryophyta</taxon>
        <taxon>Tracheophyta</taxon>
        <taxon>Spermatophyta</taxon>
        <taxon>Magnoliopsida</taxon>
        <taxon>eudicotyledons</taxon>
        <taxon>Gunneridae</taxon>
        <taxon>Pentapetalae</taxon>
        <taxon>rosids</taxon>
        <taxon>fabids</taxon>
        <taxon>Fabales</taxon>
        <taxon>Fabaceae</taxon>
        <taxon>Cercidoideae</taxon>
        <taxon>Cercideae</taxon>
        <taxon>Bauhiniinae</taxon>
        <taxon>Bauhinia</taxon>
    </lineage>
</organism>
<evidence type="ECO:0000313" key="2">
    <source>
        <dbReference type="Proteomes" id="UP000828941"/>
    </source>
</evidence>
<gene>
    <name evidence="1" type="ORF">L6164_026424</name>
</gene>
<dbReference type="EMBL" id="CM039436">
    <property type="protein sequence ID" value="KAI4313441.1"/>
    <property type="molecule type" value="Genomic_DNA"/>
</dbReference>
<sequence length="631" mass="68900">MSPSSQVNVSVGPSKFNDAKHASIKTVSSDTCFLVFSGINLKAFKRQESREDHIYTSDLLLCLLKIMTAASPSAAAAPFFGVREEIQSQMPNHQSSTAASSTAPNTVPQKKRRNQPGNPNPDAEVIALSPKTLMATNRFICEVCNKGFQREQNLQLHRRGHNLPWKLKQKTNKEPKKKVYLCPEPTCVHHDPSRALGDLTGIKKHYSRKHGEKKWKCEKCSKKYAVQSDWKAHSKTCGTREYRCDCGTLFSRRDSFITHRAFCDALAQESARHPTNLNAMGTLLYSSNHMTLGLSQVSQLQNQNQANPNNILSLGGSGAPKFEHLIPTSNNSNSFGAIPTSAFFLSDPNQTFQDQQSPHGQFSSKQLQSLMQLPHLQGNSNNPNSSNANLFNLSFFPNSINTASSMIHDQYNNVSSGGGGGEGTSLFSSNPSDQAGTGFPSLFSNQVQHESMSSPHMSATALLQKAAQMGSTTSTNSSSLLRGIGCSSSNGAKSDRQVLANNFAILEGDSRVEGVRSSMEKEQHHFRGLMNSLADGKTSIYGNVQENNHGRFHNIDESFKLHQNLGVTFGGSDKLTLDFLGVGGMVGNMNGGFSQRDQRRQQQQHGINMSSLDSEPKSTAQASQPFGSTTF</sequence>
<keyword evidence="2" id="KW-1185">Reference proteome</keyword>
<dbReference type="Proteomes" id="UP000828941">
    <property type="component" value="Chromosome 11"/>
</dbReference>
<evidence type="ECO:0000313" key="1">
    <source>
        <dbReference type="EMBL" id="KAI4313441.1"/>
    </source>
</evidence>
<name>A0ACB9LQ28_BAUVA</name>
<protein>
    <submittedName>
        <fullName evidence="1">Uncharacterized protein</fullName>
    </submittedName>
</protein>
<reference evidence="1 2" key="1">
    <citation type="journal article" date="2022" name="DNA Res.">
        <title>Chromosomal-level genome assembly of the orchid tree Bauhinia variegata (Leguminosae; Cercidoideae) supports the allotetraploid origin hypothesis of Bauhinia.</title>
        <authorList>
            <person name="Zhong Y."/>
            <person name="Chen Y."/>
            <person name="Zheng D."/>
            <person name="Pang J."/>
            <person name="Liu Y."/>
            <person name="Luo S."/>
            <person name="Meng S."/>
            <person name="Qian L."/>
            <person name="Wei D."/>
            <person name="Dai S."/>
            <person name="Zhou R."/>
        </authorList>
    </citation>
    <scope>NUCLEOTIDE SEQUENCE [LARGE SCALE GENOMIC DNA]</scope>
    <source>
        <strain evidence="1">BV-YZ2020</strain>
    </source>
</reference>
<comment type="caution">
    <text evidence="1">The sequence shown here is derived from an EMBL/GenBank/DDBJ whole genome shotgun (WGS) entry which is preliminary data.</text>
</comment>
<proteinExistence type="predicted"/>